<protein>
    <submittedName>
        <fullName evidence="3">Uncharacterized protein LOC109114921</fullName>
    </submittedName>
</protein>
<dbReference type="OMA" id="RENCYEL"/>
<organism evidence="2 3">
    <name type="scientific">Nelumbo nucifera</name>
    <name type="common">Sacred lotus</name>
    <dbReference type="NCBI Taxonomy" id="4432"/>
    <lineage>
        <taxon>Eukaryota</taxon>
        <taxon>Viridiplantae</taxon>
        <taxon>Streptophyta</taxon>
        <taxon>Embryophyta</taxon>
        <taxon>Tracheophyta</taxon>
        <taxon>Spermatophyta</taxon>
        <taxon>Magnoliopsida</taxon>
        <taxon>Proteales</taxon>
        <taxon>Nelumbonaceae</taxon>
        <taxon>Nelumbo</taxon>
    </lineage>
</organism>
<accession>A0A1U8Q529</accession>
<proteinExistence type="predicted"/>
<sequence length="231" mass="26746">MRNALRAKNKYCFVDGSLPKPDARSPQESLWIKCNSMVTLACELHDSVVYADTTSEIWKDLEERFLQKNAPITYQLKKNLTTSQQGNLSVVAYFTKLKALWNELQPLIHVPECTCRVAKQFVTMREDKKLHQFLMRFGDVFNNVRSDILRLDPFSNINRAYALTVQEEKHLAIVNTPINVDLYVRAALFANFSKNRSVSNTQTKPKMKCEHCKKPGHTRDCCFELPRYPLN</sequence>
<dbReference type="RefSeq" id="XP_019053899.1">
    <property type="nucleotide sequence ID" value="XM_019198354.1"/>
</dbReference>
<reference evidence="3" key="1">
    <citation type="submission" date="2025-08" db="UniProtKB">
        <authorList>
            <consortium name="RefSeq"/>
        </authorList>
    </citation>
    <scope>IDENTIFICATION</scope>
</reference>
<dbReference type="PANTHER" id="PTHR37610:SF97">
    <property type="entry name" value="RETROTRANSPOSON GAG DOMAIN-CONTAINING PROTEIN"/>
    <property type="match status" value="1"/>
</dbReference>
<dbReference type="AlphaFoldDB" id="A0A1U8Q529"/>
<evidence type="ECO:0000313" key="2">
    <source>
        <dbReference type="Proteomes" id="UP000189703"/>
    </source>
</evidence>
<dbReference type="GeneID" id="109114921"/>
<dbReference type="KEGG" id="nnu:109114921"/>
<dbReference type="Proteomes" id="UP000189703">
    <property type="component" value="Unplaced"/>
</dbReference>
<dbReference type="PANTHER" id="PTHR37610">
    <property type="entry name" value="CCHC-TYPE DOMAIN-CONTAINING PROTEIN"/>
    <property type="match status" value="1"/>
</dbReference>
<dbReference type="InterPro" id="IPR005162">
    <property type="entry name" value="Retrotrans_gag_dom"/>
</dbReference>
<dbReference type="Pfam" id="PF03732">
    <property type="entry name" value="Retrotrans_gag"/>
    <property type="match status" value="1"/>
</dbReference>
<gene>
    <name evidence="3" type="primary">LOC109114921</name>
</gene>
<keyword evidence="2" id="KW-1185">Reference proteome</keyword>
<feature type="domain" description="Retrotransposon gag" evidence="1">
    <location>
        <begin position="52"/>
        <end position="105"/>
    </location>
</feature>
<name>A0A1U8Q529_NELNU</name>
<dbReference type="OrthoDB" id="5544992at2759"/>
<evidence type="ECO:0000259" key="1">
    <source>
        <dbReference type="Pfam" id="PF03732"/>
    </source>
</evidence>
<evidence type="ECO:0000313" key="3">
    <source>
        <dbReference type="RefSeq" id="XP_019053899.1"/>
    </source>
</evidence>
<dbReference type="InParanoid" id="A0A1U8Q529"/>